<evidence type="ECO:0000313" key="11">
    <source>
        <dbReference type="EMBL" id="RCI10715.1"/>
    </source>
</evidence>
<feature type="signal peptide" evidence="10">
    <location>
        <begin position="1"/>
        <end position="34"/>
    </location>
</feature>
<dbReference type="Gene3D" id="3.40.50.1820">
    <property type="entry name" value="alpha/beta hydrolase"/>
    <property type="match status" value="1"/>
</dbReference>
<dbReference type="InterPro" id="IPR029058">
    <property type="entry name" value="AB_hydrolase_fold"/>
</dbReference>
<proteinExistence type="predicted"/>
<evidence type="ECO:0000256" key="1">
    <source>
        <dbReference type="ARBA" id="ARBA00004613"/>
    </source>
</evidence>
<gene>
    <name evidence="11" type="ORF">L249_5307</name>
</gene>
<keyword evidence="5 10" id="KW-0732">Signal</keyword>
<dbReference type="EMBL" id="LKCN02000011">
    <property type="protein sequence ID" value="RCI10715.1"/>
    <property type="molecule type" value="Genomic_DNA"/>
</dbReference>
<evidence type="ECO:0000256" key="8">
    <source>
        <dbReference type="ARBA" id="ARBA00023326"/>
    </source>
</evidence>
<dbReference type="OrthoDB" id="424610at2759"/>
<protein>
    <recommendedName>
        <fullName evidence="2">feruloyl esterase</fullName>
        <ecNumber evidence="2">3.1.1.73</ecNumber>
    </recommendedName>
</protein>
<comment type="subcellular location">
    <subcellularLocation>
        <location evidence="1">Secreted</location>
    </subcellularLocation>
</comment>
<dbReference type="GO" id="GO:0005576">
    <property type="term" value="C:extracellular region"/>
    <property type="evidence" value="ECO:0007669"/>
    <property type="project" value="UniProtKB-SubCell"/>
</dbReference>
<keyword evidence="6" id="KW-0378">Hydrolase</keyword>
<dbReference type="STRING" id="1330021.A0A367L8G6"/>
<evidence type="ECO:0000256" key="9">
    <source>
        <dbReference type="ARBA" id="ARBA00034075"/>
    </source>
</evidence>
<dbReference type="EC" id="3.1.1.73" evidence="2"/>
<accession>A0A367L8G6</accession>
<evidence type="ECO:0000256" key="5">
    <source>
        <dbReference type="ARBA" id="ARBA00022729"/>
    </source>
</evidence>
<evidence type="ECO:0000256" key="10">
    <source>
        <dbReference type="SAM" id="SignalP"/>
    </source>
</evidence>
<dbReference type="GO" id="GO:0030600">
    <property type="term" value="F:feruloyl esterase activity"/>
    <property type="evidence" value="ECO:0007669"/>
    <property type="project" value="UniProtKB-EC"/>
</dbReference>
<dbReference type="PANTHER" id="PTHR38050:SF2">
    <property type="entry name" value="FERULOYL ESTERASE C-RELATED"/>
    <property type="match status" value="1"/>
</dbReference>
<evidence type="ECO:0000256" key="4">
    <source>
        <dbReference type="ARBA" id="ARBA00022651"/>
    </source>
</evidence>
<keyword evidence="12" id="KW-1185">Reference proteome</keyword>
<organism evidence="11 12">
    <name type="scientific">Ophiocordyceps polyrhachis-furcata BCC 54312</name>
    <dbReference type="NCBI Taxonomy" id="1330021"/>
    <lineage>
        <taxon>Eukaryota</taxon>
        <taxon>Fungi</taxon>
        <taxon>Dikarya</taxon>
        <taxon>Ascomycota</taxon>
        <taxon>Pezizomycotina</taxon>
        <taxon>Sordariomycetes</taxon>
        <taxon>Hypocreomycetidae</taxon>
        <taxon>Hypocreales</taxon>
        <taxon>Ophiocordycipitaceae</taxon>
        <taxon>Ophiocordyceps</taxon>
    </lineage>
</organism>
<reference evidence="11 12" key="1">
    <citation type="journal article" date="2015" name="BMC Genomics">
        <title>Insights from the genome of Ophiocordyceps polyrhachis-furcata to pathogenicity and host specificity in insect fungi.</title>
        <authorList>
            <person name="Wichadakul D."/>
            <person name="Kobmoo N."/>
            <person name="Ingsriswang S."/>
            <person name="Tangphatsornruang S."/>
            <person name="Chantasingh D."/>
            <person name="Luangsa-ard J.J."/>
            <person name="Eurwilaichitr L."/>
        </authorList>
    </citation>
    <scope>NUCLEOTIDE SEQUENCE [LARGE SCALE GENOMIC DNA]</scope>
    <source>
        <strain evidence="11 12">BCC 54312</strain>
    </source>
</reference>
<dbReference type="GO" id="GO:0045493">
    <property type="term" value="P:xylan catabolic process"/>
    <property type="evidence" value="ECO:0007669"/>
    <property type="project" value="UniProtKB-KW"/>
</dbReference>
<keyword evidence="8" id="KW-0624">Polysaccharide degradation</keyword>
<sequence>MPKPLLLNNLQPPPILLLLLLLLLLTAFTSPSLAVVNSAGCGKHHDFIGSSRNFTIQSDDRKRSYLVHLPKAYRPDVTTPLLLAFHGASNNPSKFERQTRFSDERVNWHMIVVYPAGFHEHWEGPSYATPGIDDKAFISRLIEHLLDHYCIDRSRIYGTGHSNGAGFLADYACSRRHGNHLAAIAPVSGAFYADARPGANARCRPDHLPLPVMEVHGTADESAPYDGGDGRGGPLPSIPEWVGRWAKRDGCYGQSVDHVLSGGRVHDLRWEPCAGRHKGVLRHVRIDGWPHKWPGPDSPFDASAAVVEFLTSHYGEARD</sequence>
<name>A0A367L8G6_9HYPO</name>
<evidence type="ECO:0000256" key="7">
    <source>
        <dbReference type="ARBA" id="ARBA00023277"/>
    </source>
</evidence>
<keyword evidence="4" id="KW-0858">Xylan degradation</keyword>
<dbReference type="PANTHER" id="PTHR38050">
    <property type="match status" value="1"/>
</dbReference>
<dbReference type="Proteomes" id="UP000253664">
    <property type="component" value="Unassembled WGS sequence"/>
</dbReference>
<comment type="catalytic activity">
    <reaction evidence="9">
        <text>feruloyl-polysaccharide + H2O = ferulate + polysaccharide.</text>
        <dbReference type="EC" id="3.1.1.73"/>
    </reaction>
</comment>
<evidence type="ECO:0000256" key="6">
    <source>
        <dbReference type="ARBA" id="ARBA00022801"/>
    </source>
</evidence>
<evidence type="ECO:0000256" key="2">
    <source>
        <dbReference type="ARBA" id="ARBA00013091"/>
    </source>
</evidence>
<dbReference type="AlphaFoldDB" id="A0A367L8G6"/>
<dbReference type="SUPFAM" id="SSF53474">
    <property type="entry name" value="alpha/beta-Hydrolases"/>
    <property type="match status" value="1"/>
</dbReference>
<dbReference type="InterPro" id="IPR043595">
    <property type="entry name" value="FaeB/C/D"/>
</dbReference>
<keyword evidence="3" id="KW-0964">Secreted</keyword>
<feature type="chain" id="PRO_5038961003" description="feruloyl esterase" evidence="10">
    <location>
        <begin position="35"/>
        <end position="319"/>
    </location>
</feature>
<keyword evidence="7" id="KW-0119">Carbohydrate metabolism</keyword>
<evidence type="ECO:0000313" key="12">
    <source>
        <dbReference type="Proteomes" id="UP000253664"/>
    </source>
</evidence>
<comment type="caution">
    <text evidence="11">The sequence shown here is derived from an EMBL/GenBank/DDBJ whole genome shotgun (WGS) entry which is preliminary data.</text>
</comment>
<evidence type="ECO:0000256" key="3">
    <source>
        <dbReference type="ARBA" id="ARBA00022525"/>
    </source>
</evidence>